<dbReference type="InterPro" id="IPR012699">
    <property type="entry name" value="PhnN"/>
</dbReference>
<dbReference type="HAMAP" id="MF_00836">
    <property type="entry name" value="PhnN"/>
    <property type="match status" value="1"/>
</dbReference>
<dbReference type="SUPFAM" id="SSF52540">
    <property type="entry name" value="P-loop containing nucleoside triphosphate hydrolases"/>
    <property type="match status" value="1"/>
</dbReference>
<dbReference type="PANTHER" id="PTHR23117">
    <property type="entry name" value="GUANYLATE KINASE-RELATED"/>
    <property type="match status" value="1"/>
</dbReference>
<feature type="binding site" evidence="6">
    <location>
        <begin position="10"/>
        <end position="17"/>
    </location>
    <ligand>
        <name>ATP</name>
        <dbReference type="ChEBI" id="CHEBI:30616"/>
    </ligand>
</feature>
<proteinExistence type="inferred from homology"/>
<comment type="similarity">
    <text evidence="6">Belongs to the ribose 1,5-bisphosphokinase family.</text>
</comment>
<keyword evidence="9" id="KW-1185">Reference proteome</keyword>
<evidence type="ECO:0000313" key="8">
    <source>
        <dbReference type="EMBL" id="MCG7505424.1"/>
    </source>
</evidence>
<evidence type="ECO:0000313" key="9">
    <source>
        <dbReference type="Proteomes" id="UP001201701"/>
    </source>
</evidence>
<dbReference type="PANTHER" id="PTHR23117:SF8">
    <property type="entry name" value="RIBOSE 1,5-BISPHOSPHATE PHOSPHOKINASE PHNN"/>
    <property type="match status" value="1"/>
</dbReference>
<dbReference type="InterPro" id="IPR008145">
    <property type="entry name" value="GK/Ca_channel_bsu"/>
</dbReference>
<protein>
    <recommendedName>
        <fullName evidence="6">Ribose 1,5-bisphosphate phosphokinase PhnN</fullName>
        <ecNumber evidence="6">2.7.4.23</ecNumber>
    </recommendedName>
    <alternativeName>
        <fullName evidence="6">Ribose 1,5-bisphosphokinase</fullName>
    </alternativeName>
</protein>
<keyword evidence="4 6" id="KW-0547">Nucleotide-binding</keyword>
<evidence type="ECO:0000256" key="1">
    <source>
        <dbReference type="ARBA" id="ARBA00000373"/>
    </source>
</evidence>
<evidence type="ECO:0000256" key="6">
    <source>
        <dbReference type="HAMAP-Rule" id="MF_00836"/>
    </source>
</evidence>
<evidence type="ECO:0000256" key="2">
    <source>
        <dbReference type="ARBA" id="ARBA00005069"/>
    </source>
</evidence>
<dbReference type="EMBL" id="JAKREW010000007">
    <property type="protein sequence ID" value="MCG7505424.1"/>
    <property type="molecule type" value="Genomic_DNA"/>
</dbReference>
<comment type="catalytic activity">
    <reaction evidence="1 6">
        <text>alpha-D-ribose 1,5-bisphosphate + ATP = 5-phospho-alpha-D-ribose 1-diphosphate + ADP</text>
        <dbReference type="Rhea" id="RHEA:20109"/>
        <dbReference type="ChEBI" id="CHEBI:30616"/>
        <dbReference type="ChEBI" id="CHEBI:58017"/>
        <dbReference type="ChEBI" id="CHEBI:68688"/>
        <dbReference type="ChEBI" id="CHEBI:456216"/>
        <dbReference type="EC" id="2.7.4.23"/>
    </reaction>
</comment>
<comment type="pathway">
    <text evidence="2 6">Metabolic intermediate biosynthesis; 5-phospho-alpha-D-ribose 1-diphosphate biosynthesis; 5-phospho-alpha-D-ribose 1-diphosphate from D-ribose 5-phosphate (route II): step 3/3.</text>
</comment>
<dbReference type="InterPro" id="IPR027417">
    <property type="entry name" value="P-loop_NTPase"/>
</dbReference>
<gene>
    <name evidence="6 8" type="primary">phnN</name>
    <name evidence="8" type="ORF">L4923_10415</name>
</gene>
<dbReference type="Gene3D" id="3.40.50.300">
    <property type="entry name" value="P-loop containing nucleotide triphosphate hydrolases"/>
    <property type="match status" value="1"/>
</dbReference>
<feature type="domain" description="Guanylate kinase/L-type calcium channel beta subunit" evidence="7">
    <location>
        <begin position="2"/>
        <end position="178"/>
    </location>
</feature>
<evidence type="ECO:0000259" key="7">
    <source>
        <dbReference type="SMART" id="SM00072"/>
    </source>
</evidence>
<organism evidence="8 9">
    <name type="scientific">Mesorhizobium retamae</name>
    <dbReference type="NCBI Taxonomy" id="2912854"/>
    <lineage>
        <taxon>Bacteria</taxon>
        <taxon>Pseudomonadati</taxon>
        <taxon>Pseudomonadota</taxon>
        <taxon>Alphaproteobacteria</taxon>
        <taxon>Hyphomicrobiales</taxon>
        <taxon>Phyllobacteriaceae</taxon>
        <taxon>Mesorhizobium</taxon>
    </lineage>
</organism>
<evidence type="ECO:0000256" key="4">
    <source>
        <dbReference type="ARBA" id="ARBA00022741"/>
    </source>
</evidence>
<name>A0ABS9QFL7_9HYPH</name>
<dbReference type="SMART" id="SM00072">
    <property type="entry name" value="GuKc"/>
    <property type="match status" value="1"/>
</dbReference>
<reference evidence="8 9" key="1">
    <citation type="submission" date="2022-02" db="EMBL/GenBank/DDBJ databases">
        <title>Draft genome sequence of Mezorhizobium retamae strain IRAMC:0171 isolated from Retama raetam nodules.</title>
        <authorList>
            <person name="Bengaied R."/>
            <person name="Sbissi I."/>
            <person name="Huber K."/>
            <person name="Ghodbane F."/>
            <person name="Nouioui I."/>
            <person name="Tarhouni M."/>
            <person name="Gtari M."/>
        </authorList>
    </citation>
    <scope>NUCLEOTIDE SEQUENCE [LARGE SCALE GENOMIC DNA]</scope>
    <source>
        <strain evidence="8 9">IRAMC:0171</strain>
    </source>
</reference>
<comment type="caution">
    <text evidence="8">The sequence shown here is derived from an EMBL/GenBank/DDBJ whole genome shotgun (WGS) entry which is preliminary data.</text>
</comment>
<accession>A0ABS9QFL7</accession>
<keyword evidence="5 6" id="KW-0067">ATP-binding</keyword>
<evidence type="ECO:0000256" key="3">
    <source>
        <dbReference type="ARBA" id="ARBA00022679"/>
    </source>
</evidence>
<comment type="function">
    <text evidence="6">Catalyzes the phosphorylation of ribose 1,5-bisphosphate to 5-phospho-D-ribosyl alpha-1-diphosphate (PRPP).</text>
</comment>
<dbReference type="EC" id="2.7.4.23" evidence="6"/>
<evidence type="ECO:0000256" key="5">
    <source>
        <dbReference type="ARBA" id="ARBA00022840"/>
    </source>
</evidence>
<keyword evidence="3 6" id="KW-0808">Transferase</keyword>
<dbReference type="NCBIfam" id="TIGR02322">
    <property type="entry name" value="phosphon_PhnN"/>
    <property type="match status" value="1"/>
</dbReference>
<dbReference type="Proteomes" id="UP001201701">
    <property type="component" value="Unassembled WGS sequence"/>
</dbReference>
<sequence>MSGTVVFVVGPSGAGKDTVLGYAKNVLQGDERFRFVRRTITRPAGGNEDHESVLPNDFLRIVREGGFALHWNAHGLAYGLPIIVDEWLAAGRVVIANGSRGALNDARSRFQNLVVLNITASLEVLVHRVTERGRETERAIKARLNRGQEFAVGGDDVISIDNSGPIDHAGQETVRHLLRVKDAAGKRCSS</sequence>